<sequence length="58" mass="6986">MKKHILSFIVTFLVYYLLISLLNHQWKDTIVDALFFAIVFELLSILFDVWQNKRKANK</sequence>
<dbReference type="Proteomes" id="UP000580891">
    <property type="component" value="Unassembled WGS sequence"/>
</dbReference>
<feature type="transmembrane region" description="Helical" evidence="1">
    <location>
        <begin position="5"/>
        <end position="24"/>
    </location>
</feature>
<dbReference type="AlphaFoldDB" id="A0A7V9YYT2"/>
<dbReference type="RefSeq" id="WP_181536830.1">
    <property type="nucleotide sequence ID" value="NZ_JACDUU010000002.1"/>
</dbReference>
<keyword evidence="1" id="KW-0812">Transmembrane</keyword>
<keyword evidence="1" id="KW-1133">Transmembrane helix</keyword>
<gene>
    <name evidence="2" type="ORF">HNQ85_001214</name>
</gene>
<reference evidence="2 3" key="1">
    <citation type="submission" date="2020-07" db="EMBL/GenBank/DDBJ databases">
        <title>Genomic Encyclopedia of Type Strains, Phase IV (KMG-IV): sequencing the most valuable type-strain genomes for metagenomic binning, comparative biology and taxonomic classification.</title>
        <authorList>
            <person name="Goeker M."/>
        </authorList>
    </citation>
    <scope>NUCLEOTIDE SEQUENCE [LARGE SCALE GENOMIC DNA]</scope>
    <source>
        <strain evidence="2 3">DSM 25220</strain>
    </source>
</reference>
<keyword evidence="3" id="KW-1185">Reference proteome</keyword>
<evidence type="ECO:0000313" key="2">
    <source>
        <dbReference type="EMBL" id="MBA2870944.1"/>
    </source>
</evidence>
<evidence type="ECO:0000256" key="1">
    <source>
        <dbReference type="SAM" id="Phobius"/>
    </source>
</evidence>
<protein>
    <submittedName>
        <fullName evidence="2">Lipopolysaccharide export LptBFGC system permease protein LptF</fullName>
    </submittedName>
</protein>
<dbReference type="EMBL" id="JACDUU010000002">
    <property type="protein sequence ID" value="MBA2870944.1"/>
    <property type="molecule type" value="Genomic_DNA"/>
</dbReference>
<comment type="caution">
    <text evidence="2">The sequence shown here is derived from an EMBL/GenBank/DDBJ whole genome shotgun (WGS) entry which is preliminary data.</text>
</comment>
<keyword evidence="1" id="KW-0472">Membrane</keyword>
<proteinExistence type="predicted"/>
<feature type="transmembrane region" description="Helical" evidence="1">
    <location>
        <begin position="30"/>
        <end position="50"/>
    </location>
</feature>
<accession>A0A7V9YYT2</accession>
<evidence type="ECO:0000313" key="3">
    <source>
        <dbReference type="Proteomes" id="UP000580891"/>
    </source>
</evidence>
<organism evidence="2 3">
    <name type="scientific">[Anoxybacillus] calidus</name>
    <dbReference type="NCBI Taxonomy" id="575178"/>
    <lineage>
        <taxon>Bacteria</taxon>
        <taxon>Bacillati</taxon>
        <taxon>Bacillota</taxon>
        <taxon>Bacilli</taxon>
        <taxon>Bacillales</taxon>
        <taxon>Anoxybacillaceae</taxon>
        <taxon>Paranoxybacillus</taxon>
    </lineage>
</organism>
<name>A0A7V9YYT2_9BACL</name>